<evidence type="ECO:0000256" key="2">
    <source>
        <dbReference type="ARBA" id="ARBA00022840"/>
    </source>
</evidence>
<dbReference type="PROSITE" id="PS00211">
    <property type="entry name" value="ABC_TRANSPORTER_1"/>
    <property type="match status" value="1"/>
</dbReference>
<sequence>MMDAVVTVTHVDKSFNKKRILHDVNLTASGHEILGLIGPSGAGKTTIIKNIMGMEQPDDGKVTIFGKEMPNRQVLQRIGFMAQDDALYESLTGRENLKFFAQLFGVKKDQLNERIEYTAGVVNLNQDLDKRVSNYSGGMKRRLSLAISLIQDPDLLVLDEPTVGIDPELRRQIWDELRKYAKDGKSIIITTHVMEDAAECDELLMIRDGHIITHGSPDSLEKKYQVDNLEQVFLKAGKSNENTDNN</sequence>
<dbReference type="GO" id="GO:0016887">
    <property type="term" value="F:ATP hydrolysis activity"/>
    <property type="evidence" value="ECO:0007669"/>
    <property type="project" value="InterPro"/>
</dbReference>
<accession>A0A511DTH0</accession>
<dbReference type="PANTHER" id="PTHR43038">
    <property type="entry name" value="ATP-BINDING CASSETTE, SUB-FAMILY H, MEMBER 1"/>
    <property type="match status" value="1"/>
</dbReference>
<evidence type="ECO:0000313" key="4">
    <source>
        <dbReference type="EMBL" id="GEL28125.1"/>
    </source>
</evidence>
<dbReference type="AlphaFoldDB" id="A0A511DTH0"/>
<evidence type="ECO:0000313" key="5">
    <source>
        <dbReference type="Proteomes" id="UP000321893"/>
    </source>
</evidence>
<comment type="caution">
    <text evidence="4">The sequence shown here is derived from an EMBL/GenBank/DDBJ whole genome shotgun (WGS) entry which is preliminary data.</text>
</comment>
<name>A0A511DTH0_LENKE</name>
<feature type="domain" description="ABC transporter" evidence="3">
    <location>
        <begin position="6"/>
        <end position="233"/>
    </location>
</feature>
<dbReference type="Pfam" id="PF00005">
    <property type="entry name" value="ABC_tran"/>
    <property type="match status" value="1"/>
</dbReference>
<dbReference type="InterPro" id="IPR003439">
    <property type="entry name" value="ABC_transporter-like_ATP-bd"/>
</dbReference>
<keyword evidence="2 4" id="KW-0067">ATP-binding</keyword>
<dbReference type="InterPro" id="IPR017871">
    <property type="entry name" value="ABC_transporter-like_CS"/>
</dbReference>
<evidence type="ECO:0000259" key="3">
    <source>
        <dbReference type="PROSITE" id="PS50893"/>
    </source>
</evidence>
<dbReference type="SMART" id="SM00382">
    <property type="entry name" value="AAA"/>
    <property type="match status" value="1"/>
</dbReference>
<dbReference type="InterPro" id="IPR027417">
    <property type="entry name" value="P-loop_NTPase"/>
</dbReference>
<dbReference type="GO" id="GO:0005524">
    <property type="term" value="F:ATP binding"/>
    <property type="evidence" value="ECO:0007669"/>
    <property type="project" value="UniProtKB-KW"/>
</dbReference>
<gene>
    <name evidence="4" type="ORF">LKE01_09450</name>
</gene>
<dbReference type="EMBL" id="BJVK01000008">
    <property type="protein sequence ID" value="GEL28125.1"/>
    <property type="molecule type" value="Genomic_DNA"/>
</dbReference>
<protein>
    <submittedName>
        <fullName evidence="4">ABC transporter ATP-binding protein</fullName>
    </submittedName>
</protein>
<keyword evidence="1" id="KW-0547">Nucleotide-binding</keyword>
<dbReference type="CDD" id="cd03230">
    <property type="entry name" value="ABC_DR_subfamily_A"/>
    <property type="match status" value="1"/>
</dbReference>
<organism evidence="4 5">
    <name type="scientific">Lentilactobacillus kefiri</name>
    <name type="common">Lactobacillus kefiri</name>
    <dbReference type="NCBI Taxonomy" id="33962"/>
    <lineage>
        <taxon>Bacteria</taxon>
        <taxon>Bacillati</taxon>
        <taxon>Bacillota</taxon>
        <taxon>Bacilli</taxon>
        <taxon>Lactobacillales</taxon>
        <taxon>Lactobacillaceae</taxon>
        <taxon>Lentilactobacillus</taxon>
    </lineage>
</organism>
<proteinExistence type="predicted"/>
<evidence type="ECO:0000256" key="1">
    <source>
        <dbReference type="ARBA" id="ARBA00022741"/>
    </source>
</evidence>
<dbReference type="PANTHER" id="PTHR43038:SF3">
    <property type="entry name" value="ABC TRANSPORTER G FAMILY MEMBER 20 ISOFORM X1"/>
    <property type="match status" value="1"/>
</dbReference>
<dbReference type="STRING" id="1423764.FC95_GL001109"/>
<dbReference type="SUPFAM" id="SSF52540">
    <property type="entry name" value="P-loop containing nucleoside triphosphate hydrolases"/>
    <property type="match status" value="1"/>
</dbReference>
<keyword evidence="5" id="KW-1185">Reference proteome</keyword>
<dbReference type="PROSITE" id="PS50893">
    <property type="entry name" value="ABC_TRANSPORTER_2"/>
    <property type="match status" value="1"/>
</dbReference>
<dbReference type="Gene3D" id="3.40.50.300">
    <property type="entry name" value="P-loop containing nucleotide triphosphate hydrolases"/>
    <property type="match status" value="1"/>
</dbReference>
<reference evidence="4" key="1">
    <citation type="submission" date="2019-07" db="EMBL/GenBank/DDBJ databases">
        <title>Whole genome shotgun sequence of Lactobacillus kefiri NBRC 15888.</title>
        <authorList>
            <person name="Hosoyama A."/>
            <person name="Uohara A."/>
            <person name="Ohji S."/>
            <person name="Ichikawa N."/>
        </authorList>
    </citation>
    <scope>NUCLEOTIDE SEQUENCE [LARGE SCALE GENOMIC DNA]</scope>
    <source>
        <strain evidence="4">NBRC 15888</strain>
    </source>
</reference>
<dbReference type="InterPro" id="IPR003593">
    <property type="entry name" value="AAA+_ATPase"/>
</dbReference>
<dbReference type="Proteomes" id="UP000321893">
    <property type="component" value="Unassembled WGS sequence"/>
</dbReference>